<dbReference type="Proteomes" id="UP001216390">
    <property type="component" value="Chromosome"/>
</dbReference>
<sequence>MPTRTPLWTASGSGDTFESGFVTRDVGDDIAVESTDLALHTEALPTNTGTNSRMLIWPTGTRAVTDAESCATWTRRDGLYVQQGAALRVTRSGNRVRAVTVTQNIVYGAGWVFNVHTWDTAQAKPSTQIGQINLRSTFFADPTRPPPWGFCARVIGDRVAMKIWDADDQQEPAWGDPRHGGAINLPTGWQMPGQAGWYIGHLAAGDSADFAAASTATYDPTPEPEPVAGWVNDPAGPGRRTAVMADSLVSRHQDAWRTGPLASDGPLALWATSGAPFDAPGTWVPTLVPFPEVAVLAQGANSAWPLFGSDGWTDADRAALDRAAHRALAGTRVKGGFPGVSCVVLVTIGYPDGVHPSVKENDDNANADIRAKATTSPEYRLADWQAASAGQPWYEPDGLHLTAEGSTAYQQIITDAVRSCSPPA</sequence>
<protein>
    <submittedName>
        <fullName evidence="1">Uncharacterized protein</fullName>
    </submittedName>
</protein>
<dbReference type="Gene3D" id="3.40.50.1110">
    <property type="entry name" value="SGNH hydrolase"/>
    <property type="match status" value="1"/>
</dbReference>
<name>A0AAF0BUG3_9ACTN</name>
<dbReference type="SUPFAM" id="SSF52266">
    <property type="entry name" value="SGNH hydrolase"/>
    <property type="match status" value="1"/>
</dbReference>
<gene>
    <name evidence="1" type="ORF">PO878_14720</name>
</gene>
<dbReference type="AlphaFoldDB" id="A0AAF0BUG3"/>
<keyword evidence="2" id="KW-1185">Reference proteome</keyword>
<evidence type="ECO:0000313" key="1">
    <source>
        <dbReference type="EMBL" id="WCO65755.1"/>
    </source>
</evidence>
<reference evidence="1" key="1">
    <citation type="submission" date="2023-01" db="EMBL/GenBank/DDBJ databases">
        <title>The diversity of Class Acidimicrobiia in South China Sea sediment environments and the proposal of Iamia marina sp. nov., a novel species of the genus Iamia.</title>
        <authorList>
            <person name="He Y."/>
            <person name="Tian X."/>
        </authorList>
    </citation>
    <scope>NUCLEOTIDE SEQUENCE</scope>
    <source>
        <strain evidence="1">DSM 19957</strain>
    </source>
</reference>
<dbReference type="KEGG" id="ima:PO878_14720"/>
<dbReference type="EMBL" id="CP116942">
    <property type="protein sequence ID" value="WCO65755.1"/>
    <property type="molecule type" value="Genomic_DNA"/>
</dbReference>
<accession>A0AAF0BUG3</accession>
<dbReference type="InterPro" id="IPR036514">
    <property type="entry name" value="SGNH_hydro_sf"/>
</dbReference>
<proteinExistence type="predicted"/>
<evidence type="ECO:0000313" key="2">
    <source>
        <dbReference type="Proteomes" id="UP001216390"/>
    </source>
</evidence>
<organism evidence="1 2">
    <name type="scientific">Iamia majanohamensis</name>
    <dbReference type="NCBI Taxonomy" id="467976"/>
    <lineage>
        <taxon>Bacteria</taxon>
        <taxon>Bacillati</taxon>
        <taxon>Actinomycetota</taxon>
        <taxon>Acidimicrobiia</taxon>
        <taxon>Acidimicrobiales</taxon>
        <taxon>Iamiaceae</taxon>
        <taxon>Iamia</taxon>
    </lineage>
</organism>
<dbReference type="RefSeq" id="WP_272735282.1">
    <property type="nucleotide sequence ID" value="NZ_CP116942.1"/>
</dbReference>